<reference evidence="1" key="1">
    <citation type="submission" date="2023-06" db="EMBL/GenBank/DDBJ databases">
        <authorList>
            <consortium name="Lawrence Berkeley National Laboratory"/>
            <person name="Ahrendt S."/>
            <person name="Sahu N."/>
            <person name="Indic B."/>
            <person name="Wong-Bajracharya J."/>
            <person name="Merenyi Z."/>
            <person name="Ke H.-M."/>
            <person name="Monk M."/>
            <person name="Kocsube S."/>
            <person name="Drula E."/>
            <person name="Lipzen A."/>
            <person name="Balint B."/>
            <person name="Henrissat B."/>
            <person name="Andreopoulos B."/>
            <person name="Martin F.M."/>
            <person name="Harder C.B."/>
            <person name="Rigling D."/>
            <person name="Ford K.L."/>
            <person name="Foster G.D."/>
            <person name="Pangilinan J."/>
            <person name="Papanicolaou A."/>
            <person name="Barry K."/>
            <person name="LaButti K."/>
            <person name="Viragh M."/>
            <person name="Koriabine M."/>
            <person name="Yan M."/>
            <person name="Riley R."/>
            <person name="Champramary S."/>
            <person name="Plett K.L."/>
            <person name="Tsai I.J."/>
            <person name="Slot J."/>
            <person name="Sipos G."/>
            <person name="Plett J."/>
            <person name="Nagy L.G."/>
            <person name="Grigoriev I.V."/>
        </authorList>
    </citation>
    <scope>NUCLEOTIDE SEQUENCE</scope>
    <source>
        <strain evidence="1">ICMP 16352</strain>
    </source>
</reference>
<name>A0AA39P0G1_9AGAR</name>
<keyword evidence="2" id="KW-1185">Reference proteome</keyword>
<sequence length="607" mass="69601">MNYLQQVPPDLVWHGLAIDPKERLCGSWRRFLYQRSSLSKVTVSPRPGDDTLIPPSLVLIYIFLPLTFTMSFFENLPIELVLKIFYMATFDGPDYKVPLALSHVSKDCRATVSSEAHLWTTIKLNNKSAVGRIFVGATTDDIFPSLSVYLRNSGKLPLNISINYVGFPRYESVQDSYDYSEPCTDGFTIQHAIVLGMVLLGHLDRLESFTVRTKSWEIYTMIVNQWKSCRFPAIKNWDVEYGFFADLYLLDDYPIMYKRDLQARESILTRNSGGSTAINELAEIGQRCFPSLRRLRLNGTPHGWFFSTINLVELVLQNIPGQYRANDKLLQAILSTSQHTLQVLELKGCLHATVDHSSQRLSLPAVHTLRVGFSYIEEMSTLLRIAEFPALTNLSLWHLEGCLNEDRRHQCEMVEIFQEMTDKLPLRQLASLHIDTVSFPREDLHSTIAWEAVRNGTIAQAQYPVVMRFISELTALQTLTLVLPDPLFLQSMGYSPPSSMLFLPSLKKLRFDTSIPKDCLHIFHYWRRRIEALTLLSRGAFTGPGLERLELLLPDTQDNAALARWKDDPQPYAMSMDVEFQRECIPFLIDDQLCMYDSDEDMEEDQL</sequence>
<dbReference type="SUPFAM" id="SSF52047">
    <property type="entry name" value="RNI-like"/>
    <property type="match status" value="1"/>
</dbReference>
<evidence type="ECO:0000313" key="1">
    <source>
        <dbReference type="EMBL" id="KAK0475252.1"/>
    </source>
</evidence>
<accession>A0AA39P0G1</accession>
<gene>
    <name evidence="1" type="ORF">IW261DRAFT_514296</name>
</gene>
<dbReference type="AlphaFoldDB" id="A0AA39P0G1"/>
<dbReference type="EMBL" id="JAUEPR010000024">
    <property type="protein sequence ID" value="KAK0475252.1"/>
    <property type="molecule type" value="Genomic_DNA"/>
</dbReference>
<dbReference type="Gene3D" id="3.80.10.10">
    <property type="entry name" value="Ribonuclease Inhibitor"/>
    <property type="match status" value="1"/>
</dbReference>
<dbReference type="InterPro" id="IPR032675">
    <property type="entry name" value="LRR_dom_sf"/>
</dbReference>
<organism evidence="1 2">
    <name type="scientific">Armillaria novae-zelandiae</name>
    <dbReference type="NCBI Taxonomy" id="153914"/>
    <lineage>
        <taxon>Eukaryota</taxon>
        <taxon>Fungi</taxon>
        <taxon>Dikarya</taxon>
        <taxon>Basidiomycota</taxon>
        <taxon>Agaricomycotina</taxon>
        <taxon>Agaricomycetes</taxon>
        <taxon>Agaricomycetidae</taxon>
        <taxon>Agaricales</taxon>
        <taxon>Marasmiineae</taxon>
        <taxon>Physalacriaceae</taxon>
        <taxon>Armillaria</taxon>
    </lineage>
</organism>
<comment type="caution">
    <text evidence="1">The sequence shown here is derived from an EMBL/GenBank/DDBJ whole genome shotgun (WGS) entry which is preliminary data.</text>
</comment>
<dbReference type="Proteomes" id="UP001175227">
    <property type="component" value="Unassembled WGS sequence"/>
</dbReference>
<evidence type="ECO:0000313" key="2">
    <source>
        <dbReference type="Proteomes" id="UP001175227"/>
    </source>
</evidence>
<protein>
    <submittedName>
        <fullName evidence="1">Uncharacterized protein</fullName>
    </submittedName>
</protein>
<proteinExistence type="predicted"/>